<dbReference type="Gene3D" id="2.40.50.100">
    <property type="match status" value="1"/>
</dbReference>
<dbReference type="PROSITE" id="PS00189">
    <property type="entry name" value="LIPOYL"/>
    <property type="match status" value="1"/>
</dbReference>
<sequence length="459" mass="49904">MAYEFRLPDIGEGLHEAEILTWFKAAGDFVRENENIVEVQTDKAVVEISSPVGGVVQSFGAEVGEVVKVGEVLFTVLEDVKAGAGVLVSASKTSGQHESIQQGSNGINTLQRESTQFEHTKQVSTQTNSFTQHNLQQNSVGILPKKRVIAAPSVRKLARELGIDITEVVPTGKGGKVTEEDVRNFKTLAEKEAAATVAAFELQEAAAVSAPPKESPSEREAAVRLEEEVREPIRGLRKKIYQNMKLSKSTAIHCSGMDEVVVTKLVELKKQLEPHAESAGVKLTYLPFFVKAAAKALSRHPIFNATVDDEKLEIIYKKNIHIGVAVATDDGLLVPVIKHADQKTILEIAAELQDLSKRARERKLKPHELSGSTFTISSTGGNGGWFATPIINYPEVAILGVHSIKKKPIVQDDQIVIGQVMGMSITFDHRVIDGAPANAFMEEIGTLIGNPELFILEGR</sequence>
<dbReference type="EMBL" id="JAGYPE010000011">
    <property type="protein sequence ID" value="MBS4188356.1"/>
    <property type="molecule type" value="Genomic_DNA"/>
</dbReference>
<dbReference type="Pfam" id="PF00364">
    <property type="entry name" value="Biotin_lipoyl"/>
    <property type="match status" value="1"/>
</dbReference>
<accession>A0A942TB39</accession>
<dbReference type="EC" id="2.3.1.-" evidence="6"/>
<evidence type="ECO:0000259" key="7">
    <source>
        <dbReference type="PROSITE" id="PS50968"/>
    </source>
</evidence>
<evidence type="ECO:0000256" key="1">
    <source>
        <dbReference type="ARBA" id="ARBA00001938"/>
    </source>
</evidence>
<dbReference type="InterPro" id="IPR050743">
    <property type="entry name" value="2-oxoacid_DH_E2_comp"/>
</dbReference>
<feature type="domain" description="Peripheral subunit-binding (PSBD)" evidence="8">
    <location>
        <begin position="149"/>
        <end position="186"/>
    </location>
</feature>
<dbReference type="SUPFAM" id="SSF51230">
    <property type="entry name" value="Single hybrid motif"/>
    <property type="match status" value="1"/>
</dbReference>
<evidence type="ECO:0000313" key="10">
    <source>
        <dbReference type="EMBL" id="MCH6269567.1"/>
    </source>
</evidence>
<dbReference type="InterPro" id="IPR000089">
    <property type="entry name" value="Biotin_lipoyl"/>
</dbReference>
<dbReference type="Gene3D" id="4.10.320.10">
    <property type="entry name" value="E3-binding domain"/>
    <property type="match status" value="1"/>
</dbReference>
<dbReference type="InterPro" id="IPR001078">
    <property type="entry name" value="2-oxoacid_DH_actylTfrase"/>
</dbReference>
<evidence type="ECO:0000313" key="9">
    <source>
        <dbReference type="EMBL" id="MBS4188356.1"/>
    </source>
</evidence>
<comment type="cofactor">
    <cofactor evidence="1 6">
        <name>(R)-lipoate</name>
        <dbReference type="ChEBI" id="CHEBI:83088"/>
    </cofactor>
</comment>
<protein>
    <recommendedName>
        <fullName evidence="6">Dihydrolipoamide acetyltransferase component of pyruvate dehydrogenase complex</fullName>
        <ecNumber evidence="6">2.3.1.-</ecNumber>
    </recommendedName>
</protein>
<dbReference type="GO" id="GO:0016407">
    <property type="term" value="F:acetyltransferase activity"/>
    <property type="evidence" value="ECO:0007669"/>
    <property type="project" value="TreeGrafter"/>
</dbReference>
<dbReference type="SUPFAM" id="SSF52777">
    <property type="entry name" value="CoA-dependent acyltransferases"/>
    <property type="match status" value="1"/>
</dbReference>
<proteinExistence type="inferred from homology"/>
<dbReference type="Pfam" id="PF00198">
    <property type="entry name" value="2-oxoacid_dh"/>
    <property type="match status" value="1"/>
</dbReference>
<name>A0A942TB39_9BACI</name>
<dbReference type="AlphaFoldDB" id="A0A942TB39"/>
<dbReference type="GO" id="GO:0005737">
    <property type="term" value="C:cytoplasm"/>
    <property type="evidence" value="ECO:0007669"/>
    <property type="project" value="TreeGrafter"/>
</dbReference>
<dbReference type="FunFam" id="3.30.559.10:FF:000007">
    <property type="entry name" value="Dihydrolipoamide acetyltransferase component of pyruvate dehydrogenase complex"/>
    <property type="match status" value="1"/>
</dbReference>
<keyword evidence="5 6" id="KW-0012">Acyltransferase</keyword>
<dbReference type="InterPro" id="IPR004167">
    <property type="entry name" value="PSBD"/>
</dbReference>
<comment type="similarity">
    <text evidence="2 6">Belongs to the 2-oxoacid dehydrogenase family.</text>
</comment>
<dbReference type="Pfam" id="PF02817">
    <property type="entry name" value="E3_binding"/>
    <property type="match status" value="1"/>
</dbReference>
<dbReference type="RefSeq" id="WP_213148160.1">
    <property type="nucleotide sequence ID" value="NZ_JAGYPE020000113.1"/>
</dbReference>
<dbReference type="InterPro" id="IPR036625">
    <property type="entry name" value="E3-bd_dom_sf"/>
</dbReference>
<evidence type="ECO:0000256" key="3">
    <source>
        <dbReference type="ARBA" id="ARBA00022679"/>
    </source>
</evidence>
<dbReference type="CDD" id="cd06849">
    <property type="entry name" value="lipoyl_domain"/>
    <property type="match status" value="1"/>
</dbReference>
<dbReference type="Gene3D" id="3.30.559.10">
    <property type="entry name" value="Chloramphenicol acetyltransferase-like domain"/>
    <property type="match status" value="1"/>
</dbReference>
<evidence type="ECO:0000259" key="8">
    <source>
        <dbReference type="PROSITE" id="PS51826"/>
    </source>
</evidence>
<dbReference type="SUPFAM" id="SSF47005">
    <property type="entry name" value="Peripheral subunit-binding domain of 2-oxo acid dehydrogenase complex"/>
    <property type="match status" value="1"/>
</dbReference>
<comment type="caution">
    <text evidence="9">The sequence shown here is derived from an EMBL/GenBank/DDBJ whole genome shotgun (WGS) entry which is preliminary data.</text>
</comment>
<evidence type="ECO:0000256" key="6">
    <source>
        <dbReference type="RuleBase" id="RU003423"/>
    </source>
</evidence>
<keyword evidence="4 6" id="KW-0450">Lipoyl</keyword>
<dbReference type="PROSITE" id="PS50968">
    <property type="entry name" value="BIOTINYL_LIPOYL"/>
    <property type="match status" value="1"/>
</dbReference>
<reference evidence="9" key="1">
    <citation type="submission" date="2021-05" db="EMBL/GenBank/DDBJ databases">
        <title>Novel Bacillus species.</title>
        <authorList>
            <person name="Liu G."/>
        </authorList>
    </citation>
    <scope>NUCLEOTIDE SEQUENCE</scope>
    <source>
        <strain evidence="9 11">FJAT-50051</strain>
    </source>
</reference>
<keyword evidence="3 6" id="KW-0808">Transferase</keyword>
<dbReference type="InterPro" id="IPR003016">
    <property type="entry name" value="2-oxoA_DH_lipoyl-BS"/>
</dbReference>
<evidence type="ECO:0000256" key="4">
    <source>
        <dbReference type="ARBA" id="ARBA00022823"/>
    </source>
</evidence>
<organism evidence="9">
    <name type="scientific">Neobacillus citreus</name>
    <dbReference type="NCBI Taxonomy" id="2833578"/>
    <lineage>
        <taxon>Bacteria</taxon>
        <taxon>Bacillati</taxon>
        <taxon>Bacillota</taxon>
        <taxon>Bacilli</taxon>
        <taxon>Bacillales</taxon>
        <taxon>Bacillaceae</taxon>
        <taxon>Neobacillus</taxon>
    </lineage>
</organism>
<feature type="domain" description="Lipoyl-binding" evidence="7">
    <location>
        <begin position="2"/>
        <end position="77"/>
    </location>
</feature>
<dbReference type="InterPro" id="IPR023213">
    <property type="entry name" value="CAT-like_dom_sf"/>
</dbReference>
<keyword evidence="11" id="KW-1185">Reference proteome</keyword>
<evidence type="ECO:0000313" key="11">
    <source>
        <dbReference type="Proteomes" id="UP000677265"/>
    </source>
</evidence>
<dbReference type="GO" id="GO:0031405">
    <property type="term" value="F:lipoic acid binding"/>
    <property type="evidence" value="ECO:0007669"/>
    <property type="project" value="TreeGrafter"/>
</dbReference>
<evidence type="ECO:0000256" key="5">
    <source>
        <dbReference type="ARBA" id="ARBA00023315"/>
    </source>
</evidence>
<dbReference type="Proteomes" id="UP000677265">
    <property type="component" value="Unassembled WGS sequence"/>
</dbReference>
<gene>
    <name evidence="10" type="ORF">KHB02_028965</name>
    <name evidence="9" type="ORF">KHB02_44095</name>
</gene>
<dbReference type="PANTHER" id="PTHR43178:SF5">
    <property type="entry name" value="LIPOAMIDE ACYLTRANSFERASE COMPONENT OF BRANCHED-CHAIN ALPHA-KETO ACID DEHYDROGENASE COMPLEX, MITOCHONDRIAL"/>
    <property type="match status" value="1"/>
</dbReference>
<dbReference type="PANTHER" id="PTHR43178">
    <property type="entry name" value="DIHYDROLIPOAMIDE ACETYLTRANSFERASE COMPONENT OF PYRUVATE DEHYDROGENASE COMPLEX"/>
    <property type="match status" value="1"/>
</dbReference>
<dbReference type="InterPro" id="IPR011053">
    <property type="entry name" value="Single_hybrid_motif"/>
</dbReference>
<evidence type="ECO:0000256" key="2">
    <source>
        <dbReference type="ARBA" id="ARBA00007317"/>
    </source>
</evidence>
<dbReference type="EMBL" id="JAGYPE020000113">
    <property type="protein sequence ID" value="MCH6269567.1"/>
    <property type="molecule type" value="Genomic_DNA"/>
</dbReference>
<dbReference type="PROSITE" id="PS51826">
    <property type="entry name" value="PSBD"/>
    <property type="match status" value="1"/>
</dbReference>